<dbReference type="PROSITE" id="PS00070">
    <property type="entry name" value="ALDEHYDE_DEHYDR_CYS"/>
    <property type="match status" value="1"/>
</dbReference>
<dbReference type="Gene3D" id="3.40.309.10">
    <property type="entry name" value="Aldehyde Dehydrogenase, Chain A, domain 2"/>
    <property type="match status" value="1"/>
</dbReference>
<dbReference type="EC" id="1.2.1.88" evidence="3"/>
<evidence type="ECO:0000259" key="7">
    <source>
        <dbReference type="Pfam" id="PF00171"/>
    </source>
</evidence>
<evidence type="ECO:0000313" key="9">
    <source>
        <dbReference type="Proteomes" id="UP000238045"/>
    </source>
</evidence>
<dbReference type="Proteomes" id="UP000238045">
    <property type="component" value="Unassembled WGS sequence"/>
</dbReference>
<dbReference type="GO" id="GO:0004657">
    <property type="term" value="F:proline dehydrogenase activity"/>
    <property type="evidence" value="ECO:0007669"/>
    <property type="project" value="UniProtKB-ARBA"/>
</dbReference>
<keyword evidence="9" id="KW-1185">Reference proteome</keyword>
<comment type="caution">
    <text evidence="8">The sequence shown here is derived from an EMBL/GenBank/DDBJ whole genome shotgun (WGS) entry which is preliminary data.</text>
</comment>
<evidence type="ECO:0000256" key="1">
    <source>
        <dbReference type="ARBA" id="ARBA00004786"/>
    </source>
</evidence>
<dbReference type="InterPro" id="IPR016163">
    <property type="entry name" value="Ald_DH_C"/>
</dbReference>
<dbReference type="AlphaFoldDB" id="A0A2S9EY38"/>
<dbReference type="FunFam" id="3.40.605.10:FF:000006">
    <property type="entry name" value="1-pyrroline-5-carboxylate dehydrogenase"/>
    <property type="match status" value="1"/>
</dbReference>
<evidence type="ECO:0000256" key="5">
    <source>
        <dbReference type="ARBA" id="ARBA00023027"/>
    </source>
</evidence>
<evidence type="ECO:0000256" key="4">
    <source>
        <dbReference type="ARBA" id="ARBA00023002"/>
    </source>
</evidence>
<dbReference type="PANTHER" id="PTHR42862:SF1">
    <property type="entry name" value="DELTA-1-PYRROLINE-5-CARBOXYLATE DEHYDROGENASE 2, ISOFORM A-RELATED"/>
    <property type="match status" value="1"/>
</dbReference>
<proteinExistence type="inferred from homology"/>
<dbReference type="InterPro" id="IPR016162">
    <property type="entry name" value="Ald_DH_N"/>
</dbReference>
<dbReference type="FunFam" id="3.40.309.10:FF:000005">
    <property type="entry name" value="1-pyrroline-5-carboxylate dehydrogenase 1"/>
    <property type="match status" value="1"/>
</dbReference>
<dbReference type="EMBL" id="PCQL01000003">
    <property type="protein sequence ID" value="PRC21918.1"/>
    <property type="molecule type" value="Genomic_DNA"/>
</dbReference>
<evidence type="ECO:0000256" key="6">
    <source>
        <dbReference type="ARBA" id="ARBA00048142"/>
    </source>
</evidence>
<dbReference type="PANTHER" id="PTHR42862">
    <property type="entry name" value="DELTA-1-PYRROLINE-5-CARBOXYLATE DEHYDROGENASE 1, ISOFORM A-RELATED"/>
    <property type="match status" value="1"/>
</dbReference>
<gene>
    <name evidence="8" type="primary">pruA</name>
    <name evidence="8" type="ORF">CQZ99_03750</name>
</gene>
<dbReference type="InterPro" id="IPR016160">
    <property type="entry name" value="Ald_DH_CS_CYS"/>
</dbReference>
<dbReference type="GO" id="GO:0003842">
    <property type="term" value="F:L-glutamate gamma-semialdehyde dehydrogenase activity"/>
    <property type="evidence" value="ECO:0007669"/>
    <property type="project" value="UniProtKB-EC"/>
</dbReference>
<dbReference type="InterPro" id="IPR050485">
    <property type="entry name" value="Proline_metab_enzyme"/>
</dbReference>
<accession>A0A2S9EY38</accession>
<reference evidence="8 9" key="1">
    <citation type="submission" date="2017-09" db="EMBL/GenBank/DDBJ databases">
        <title>Genomic, metabolic, and phenotypic characteristics of bacterial isolates from the natural microbiome of the model nematode Caenorhabditis elegans.</title>
        <authorList>
            <person name="Zimmermann J."/>
            <person name="Obeng N."/>
            <person name="Yang W."/>
            <person name="Obeng O."/>
            <person name="Kissoyan K."/>
            <person name="Pees B."/>
            <person name="Dirksen P."/>
            <person name="Hoppner M."/>
            <person name="Franke A."/>
            <person name="Rosenstiel P."/>
            <person name="Leippe M."/>
            <person name="Dierking K."/>
            <person name="Kaleta C."/>
            <person name="Schulenburg H."/>
        </authorList>
    </citation>
    <scope>NUCLEOTIDE SEQUENCE [LARGE SCALE GENOMIC DNA]</scope>
    <source>
        <strain evidence="8 9">MYb117</strain>
    </source>
</reference>
<dbReference type="GO" id="GO:0009898">
    <property type="term" value="C:cytoplasmic side of plasma membrane"/>
    <property type="evidence" value="ECO:0007669"/>
    <property type="project" value="TreeGrafter"/>
</dbReference>
<comment type="pathway">
    <text evidence="1">Amino-acid degradation; L-proline degradation into L-glutamate; L-glutamate from L-proline: step 2/2.</text>
</comment>
<comment type="catalytic activity">
    <reaction evidence="6">
        <text>L-glutamate 5-semialdehyde + NAD(+) + H2O = L-glutamate + NADH + 2 H(+)</text>
        <dbReference type="Rhea" id="RHEA:30235"/>
        <dbReference type="ChEBI" id="CHEBI:15377"/>
        <dbReference type="ChEBI" id="CHEBI:15378"/>
        <dbReference type="ChEBI" id="CHEBI:29985"/>
        <dbReference type="ChEBI" id="CHEBI:57540"/>
        <dbReference type="ChEBI" id="CHEBI:57945"/>
        <dbReference type="ChEBI" id="CHEBI:58066"/>
        <dbReference type="EC" id="1.2.1.88"/>
    </reaction>
</comment>
<organism evidence="8 9">
    <name type="scientific">Pseudomonas poae</name>
    <dbReference type="NCBI Taxonomy" id="200451"/>
    <lineage>
        <taxon>Bacteria</taxon>
        <taxon>Pseudomonadati</taxon>
        <taxon>Pseudomonadota</taxon>
        <taxon>Gammaproteobacteria</taxon>
        <taxon>Pseudomonadales</taxon>
        <taxon>Pseudomonadaceae</taxon>
        <taxon>Pseudomonas</taxon>
    </lineage>
</organism>
<evidence type="ECO:0000256" key="3">
    <source>
        <dbReference type="ARBA" id="ARBA00012884"/>
    </source>
</evidence>
<evidence type="ECO:0000256" key="2">
    <source>
        <dbReference type="ARBA" id="ARBA00009986"/>
    </source>
</evidence>
<keyword evidence="4" id="KW-0560">Oxidoreductase</keyword>
<feature type="domain" description="Aldehyde dehydrogenase" evidence="7">
    <location>
        <begin position="57"/>
        <end position="510"/>
    </location>
</feature>
<dbReference type="Pfam" id="PF00171">
    <property type="entry name" value="Aldedh"/>
    <property type="match status" value="1"/>
</dbReference>
<dbReference type="SUPFAM" id="SSF53720">
    <property type="entry name" value="ALDH-like"/>
    <property type="match status" value="1"/>
</dbReference>
<keyword evidence="5" id="KW-0520">NAD</keyword>
<dbReference type="GO" id="GO:0010133">
    <property type="term" value="P:L-proline catabolic process to L-glutamate"/>
    <property type="evidence" value="ECO:0007669"/>
    <property type="project" value="UniProtKB-UniPathway"/>
</dbReference>
<name>A0A2S9EY38_9PSED</name>
<dbReference type="UniPathway" id="UPA00261">
    <property type="reaction ID" value="UER00374"/>
</dbReference>
<dbReference type="InterPro" id="IPR016161">
    <property type="entry name" value="Ald_DH/histidinol_DH"/>
</dbReference>
<dbReference type="Gene3D" id="3.40.605.10">
    <property type="entry name" value="Aldehyde Dehydrogenase, Chain A, domain 1"/>
    <property type="match status" value="1"/>
</dbReference>
<protein>
    <recommendedName>
        <fullName evidence="3">L-glutamate gamma-semialdehyde dehydrogenase</fullName>
        <ecNumber evidence="3">1.2.1.88</ecNumber>
    </recommendedName>
</protein>
<evidence type="ECO:0000313" key="8">
    <source>
        <dbReference type="EMBL" id="PRC21918.1"/>
    </source>
</evidence>
<dbReference type="RefSeq" id="WP_105695423.1">
    <property type="nucleotide sequence ID" value="NZ_CP159260.1"/>
</dbReference>
<dbReference type="InterPro" id="IPR015590">
    <property type="entry name" value="Aldehyde_DH_dom"/>
</dbReference>
<sequence length="532" mass="58270">MNATPHFPRPDNEPELAYLAESTEWAELQKHLGNQEVIDIPAVIGGEKIYTGDIEEIRAPHDQSRLLARLHRPTAEHAQQAIDSSMAVAKQWAAVPFADRAAIMHRAAAIVAGRMRHRINAATMLGQSKTIAEAEPDSACELIDFLRFNTLFAQKIYNEQPTSVRDAQNRADWRPLEGFVYAVSPFNFTAIGANLACAPAVMGNVALWKPSNKSALANYIFYEALVEAGMPAGVINFVPGDPAAVTEVAFNSPHFAGLHFTGSSEVFRSLWQQAGARIDKYRTFPRLIGETGGKDFVLAHASANPDEVAIALVKGAFGYSGQKCSAASRAYIPKNLWPDVKARVQQLVAGLKIGDVAERDTYNGAVIDKASFQRLSGRIDAARNDAETTLVAGGEYWSEPGWFIQPTVYEVSNPLHPLMRDELFGPILAVYVYEEKAWDDTLALIDSSTEYALTGSIFSTDRFALLHAQNVLVNAVGNLYLNDKTTGAMVGQHPFGGGRRSGTNDKAGSWMNILRWTSARVVKETYAPSRTW</sequence>
<comment type="similarity">
    <text evidence="2">Belongs to the aldehyde dehydrogenase family.</text>
</comment>